<reference evidence="1 2" key="1">
    <citation type="submission" date="2019-03" db="EMBL/GenBank/DDBJ databases">
        <title>First draft genome of Liparis tanakae, snailfish: a comprehensive survey of snailfish specific genes.</title>
        <authorList>
            <person name="Kim W."/>
            <person name="Song I."/>
            <person name="Jeong J.-H."/>
            <person name="Kim D."/>
            <person name="Kim S."/>
            <person name="Ryu S."/>
            <person name="Song J.Y."/>
            <person name="Lee S.K."/>
        </authorList>
    </citation>
    <scope>NUCLEOTIDE SEQUENCE [LARGE SCALE GENOMIC DNA]</scope>
    <source>
        <tissue evidence="1">Muscle</tissue>
    </source>
</reference>
<organism evidence="1 2">
    <name type="scientific">Liparis tanakae</name>
    <name type="common">Tanaka's snailfish</name>
    <dbReference type="NCBI Taxonomy" id="230148"/>
    <lineage>
        <taxon>Eukaryota</taxon>
        <taxon>Metazoa</taxon>
        <taxon>Chordata</taxon>
        <taxon>Craniata</taxon>
        <taxon>Vertebrata</taxon>
        <taxon>Euteleostomi</taxon>
        <taxon>Actinopterygii</taxon>
        <taxon>Neopterygii</taxon>
        <taxon>Teleostei</taxon>
        <taxon>Neoteleostei</taxon>
        <taxon>Acanthomorphata</taxon>
        <taxon>Eupercaria</taxon>
        <taxon>Perciformes</taxon>
        <taxon>Cottioidei</taxon>
        <taxon>Cottales</taxon>
        <taxon>Liparidae</taxon>
        <taxon>Liparis</taxon>
    </lineage>
</organism>
<evidence type="ECO:0000313" key="1">
    <source>
        <dbReference type="EMBL" id="TNN24974.1"/>
    </source>
</evidence>
<accession>A0A4Z2E8X0</accession>
<comment type="caution">
    <text evidence="1">The sequence shown here is derived from an EMBL/GenBank/DDBJ whole genome shotgun (WGS) entry which is preliminary data.</text>
</comment>
<name>A0A4Z2E8X0_9TELE</name>
<sequence>MYIYTYVYIYINEYIDPVPVVGCLLHQGEAVDSGPVLTQGDKLRALKSRRLPRAATTGALRVEEVKVHSRSASQPLR</sequence>
<proteinExistence type="predicted"/>
<gene>
    <name evidence="1" type="primary">CDC14A_3</name>
    <name evidence="1" type="ORF">EYF80_064899</name>
</gene>
<dbReference type="AlphaFoldDB" id="A0A4Z2E8X0"/>
<protein>
    <submittedName>
        <fullName evidence="1">Dual specificity protein phosphatase CDC14A</fullName>
    </submittedName>
</protein>
<dbReference type="EMBL" id="SRLO01013793">
    <property type="protein sequence ID" value="TNN24974.1"/>
    <property type="molecule type" value="Genomic_DNA"/>
</dbReference>
<dbReference type="Proteomes" id="UP000314294">
    <property type="component" value="Unassembled WGS sequence"/>
</dbReference>
<dbReference type="OrthoDB" id="266663at2759"/>
<evidence type="ECO:0000313" key="2">
    <source>
        <dbReference type="Proteomes" id="UP000314294"/>
    </source>
</evidence>
<keyword evidence="2" id="KW-1185">Reference proteome</keyword>